<proteinExistence type="inferred from homology"/>
<feature type="transmembrane region" description="Helical" evidence="19">
    <location>
        <begin position="64"/>
        <end position="87"/>
    </location>
</feature>
<keyword evidence="16 18" id="KW-0472">Membrane</keyword>
<sequence>MPVWCSLYFQNSVSLVMEQLLYFHDYSMIIMLGVMVLVGYFMLDFCLAKFYNRGIHEGQKLEGVWTVLPGLLLLLIVFPSLKTLYYMEESDMSDMSIKVMAHQWYWDFEYFGVLEEEVESYMKNGGIFRLMEVDNWLLVPFGVGLKIIVSSFDVIHSWTIPSIGLKVDAVPGRLNQLFTMFNRPGVYIWQCSEICGANHSLMPVSMGVLSVVDFFSSML</sequence>
<dbReference type="InterPro" id="IPR008972">
    <property type="entry name" value="Cupredoxin"/>
</dbReference>
<dbReference type="InterPro" id="IPR045187">
    <property type="entry name" value="CcO_II"/>
</dbReference>
<dbReference type="SUPFAM" id="SSF81464">
    <property type="entry name" value="Cytochrome c oxidase subunit II-like, transmembrane region"/>
    <property type="match status" value="1"/>
</dbReference>
<evidence type="ECO:0000256" key="5">
    <source>
        <dbReference type="ARBA" id="ARBA00022448"/>
    </source>
</evidence>
<dbReference type="EMBL" id="MN052922">
    <property type="protein sequence ID" value="QDP17893.1"/>
    <property type="molecule type" value="Genomic_DNA"/>
</dbReference>
<keyword evidence="5 18" id="KW-0813">Transport</keyword>
<evidence type="ECO:0000256" key="12">
    <source>
        <dbReference type="ARBA" id="ARBA00022982"/>
    </source>
</evidence>
<comment type="subcellular location">
    <subcellularLocation>
        <location evidence="1 18">Mitochondrion inner membrane</location>
        <topology evidence="1 18">Multi-pass membrane protein</topology>
    </subcellularLocation>
</comment>
<keyword evidence="14 18" id="KW-0186">Copper</keyword>
<dbReference type="Pfam" id="PF02790">
    <property type="entry name" value="COX2_TM"/>
    <property type="match status" value="1"/>
</dbReference>
<dbReference type="InterPro" id="IPR036257">
    <property type="entry name" value="Cyt_c_oxidase_su2_TM_sf"/>
</dbReference>
<dbReference type="GO" id="GO:0042773">
    <property type="term" value="P:ATP synthesis coupled electron transport"/>
    <property type="evidence" value="ECO:0007669"/>
    <property type="project" value="TreeGrafter"/>
</dbReference>
<evidence type="ECO:0000256" key="18">
    <source>
        <dbReference type="RuleBase" id="RU000457"/>
    </source>
</evidence>
<dbReference type="PANTHER" id="PTHR22888:SF9">
    <property type="entry name" value="CYTOCHROME C OXIDASE SUBUNIT 2"/>
    <property type="match status" value="1"/>
</dbReference>
<geneLocation type="mitochondrion" evidence="22"/>
<evidence type="ECO:0000256" key="13">
    <source>
        <dbReference type="ARBA" id="ARBA00022989"/>
    </source>
</evidence>
<dbReference type="GO" id="GO:0005507">
    <property type="term" value="F:copper ion binding"/>
    <property type="evidence" value="ECO:0007669"/>
    <property type="project" value="InterPro"/>
</dbReference>
<dbReference type="GO" id="GO:0004129">
    <property type="term" value="F:cytochrome-c oxidase activity"/>
    <property type="evidence" value="ECO:0007669"/>
    <property type="project" value="UniProtKB-EC"/>
</dbReference>
<evidence type="ECO:0000256" key="16">
    <source>
        <dbReference type="ARBA" id="ARBA00023136"/>
    </source>
</evidence>
<evidence type="ECO:0000256" key="3">
    <source>
        <dbReference type="ARBA" id="ARBA00011164"/>
    </source>
</evidence>
<dbReference type="SUPFAM" id="SSF49503">
    <property type="entry name" value="Cupredoxins"/>
    <property type="match status" value="1"/>
</dbReference>
<organism evidence="22">
    <name type="scientific">Parachtes limbarae</name>
    <dbReference type="NCBI Taxonomy" id="1110490"/>
    <lineage>
        <taxon>Eukaryota</taxon>
        <taxon>Metazoa</taxon>
        <taxon>Ecdysozoa</taxon>
        <taxon>Arthropoda</taxon>
        <taxon>Chelicerata</taxon>
        <taxon>Arachnida</taxon>
        <taxon>Araneae</taxon>
        <taxon>Araneomorphae</taxon>
        <taxon>Haplogynae</taxon>
        <taxon>Dysderoidea</taxon>
        <taxon>Dysderidae</taxon>
        <taxon>Parachtes</taxon>
    </lineage>
</organism>
<dbReference type="InterPro" id="IPR011759">
    <property type="entry name" value="Cyt_c_oxidase_su2_TM_dom"/>
</dbReference>
<evidence type="ECO:0000259" key="21">
    <source>
        <dbReference type="PROSITE" id="PS50999"/>
    </source>
</evidence>
<dbReference type="PROSITE" id="PS50857">
    <property type="entry name" value="COX2_CUA"/>
    <property type="match status" value="1"/>
</dbReference>
<dbReference type="PROSITE" id="PS50999">
    <property type="entry name" value="COX2_TM"/>
    <property type="match status" value="1"/>
</dbReference>
<dbReference type="Gene3D" id="2.60.40.420">
    <property type="entry name" value="Cupredoxins - blue copper proteins"/>
    <property type="match status" value="1"/>
</dbReference>
<evidence type="ECO:0000256" key="10">
    <source>
        <dbReference type="ARBA" id="ARBA00022842"/>
    </source>
</evidence>
<dbReference type="Gene3D" id="1.10.287.90">
    <property type="match status" value="1"/>
</dbReference>
<protein>
    <recommendedName>
        <fullName evidence="4 18">Cytochrome c oxidase subunit 2</fullName>
    </recommendedName>
</protein>
<gene>
    <name evidence="22" type="primary">cox2</name>
</gene>
<evidence type="ECO:0000256" key="11">
    <source>
        <dbReference type="ARBA" id="ARBA00022967"/>
    </source>
</evidence>
<evidence type="ECO:0000313" key="22">
    <source>
        <dbReference type="EMBL" id="QDP17893.1"/>
    </source>
</evidence>
<evidence type="ECO:0000256" key="17">
    <source>
        <dbReference type="ARBA" id="ARBA00049512"/>
    </source>
</evidence>
<evidence type="ECO:0000256" key="4">
    <source>
        <dbReference type="ARBA" id="ARBA00015946"/>
    </source>
</evidence>
<evidence type="ECO:0000256" key="15">
    <source>
        <dbReference type="ARBA" id="ARBA00023128"/>
    </source>
</evidence>
<evidence type="ECO:0000256" key="7">
    <source>
        <dbReference type="ARBA" id="ARBA00022692"/>
    </source>
</evidence>
<name>A0A516IM97_9ARAC</name>
<evidence type="ECO:0000256" key="6">
    <source>
        <dbReference type="ARBA" id="ARBA00022660"/>
    </source>
</evidence>
<keyword evidence="7 18" id="KW-0812">Transmembrane</keyword>
<dbReference type="AlphaFoldDB" id="A0A516IM97"/>
<comment type="cofactor">
    <cofactor evidence="18">
        <name>Cu cation</name>
        <dbReference type="ChEBI" id="CHEBI:23378"/>
    </cofactor>
    <text evidence="18">Binds a copper A center.</text>
</comment>
<dbReference type="PRINTS" id="PR01166">
    <property type="entry name" value="CYCOXIDASEII"/>
</dbReference>
<keyword evidence="8 18" id="KW-0479">Metal-binding</keyword>
<dbReference type="PANTHER" id="PTHR22888">
    <property type="entry name" value="CYTOCHROME C OXIDASE, SUBUNIT II"/>
    <property type="match status" value="1"/>
</dbReference>
<keyword evidence="6 18" id="KW-0679">Respiratory chain</keyword>
<keyword evidence="9 18" id="KW-0999">Mitochondrion inner membrane</keyword>
<feature type="domain" description="Cytochrome oxidase subunit II copper A binding" evidence="20">
    <location>
        <begin position="92"/>
        <end position="219"/>
    </location>
</feature>
<evidence type="ECO:0000256" key="19">
    <source>
        <dbReference type="SAM" id="Phobius"/>
    </source>
</evidence>
<evidence type="ECO:0000256" key="1">
    <source>
        <dbReference type="ARBA" id="ARBA00004448"/>
    </source>
</evidence>
<comment type="similarity">
    <text evidence="2 18">Belongs to the cytochrome c oxidase subunit 2 family.</text>
</comment>
<feature type="domain" description="Cytochrome oxidase subunit II transmembrane region profile" evidence="21">
    <location>
        <begin position="1"/>
        <end position="91"/>
    </location>
</feature>
<evidence type="ECO:0000256" key="14">
    <source>
        <dbReference type="ARBA" id="ARBA00023008"/>
    </source>
</evidence>
<evidence type="ECO:0000256" key="2">
    <source>
        <dbReference type="ARBA" id="ARBA00007866"/>
    </source>
</evidence>
<dbReference type="InterPro" id="IPR002429">
    <property type="entry name" value="CcO_II-like_C"/>
</dbReference>
<evidence type="ECO:0000256" key="9">
    <source>
        <dbReference type="ARBA" id="ARBA00022792"/>
    </source>
</evidence>
<evidence type="ECO:0000256" key="8">
    <source>
        <dbReference type="ARBA" id="ARBA00022723"/>
    </source>
</evidence>
<dbReference type="GO" id="GO:0005743">
    <property type="term" value="C:mitochondrial inner membrane"/>
    <property type="evidence" value="ECO:0007669"/>
    <property type="project" value="UniProtKB-SubCell"/>
</dbReference>
<reference evidence="22" key="1">
    <citation type="journal article" date="2019" name="BMC Genomics">
        <title>Arm-less mitochondrial tRNAs conserved for over 30 millions of years in spiders.</title>
        <authorList>
            <person name="Pons J."/>
            <person name="Bover P."/>
            <person name="Bidegaray-Batista L."/>
            <person name="Arnedo M."/>
        </authorList>
    </citation>
    <scope>NUCLEOTIDE SEQUENCE</scope>
    <source>
        <strain evidence="22">K475</strain>
    </source>
</reference>
<dbReference type="InterPro" id="IPR001505">
    <property type="entry name" value="Copper_CuA"/>
</dbReference>
<accession>A0A516IM97</accession>
<keyword evidence="15 18" id="KW-0496">Mitochondrion</keyword>
<evidence type="ECO:0000259" key="20">
    <source>
        <dbReference type="PROSITE" id="PS50857"/>
    </source>
</evidence>
<comment type="catalytic activity">
    <reaction evidence="17">
        <text>4 Fe(II)-[cytochrome c] + O2 + 8 H(+)(in) = 4 Fe(III)-[cytochrome c] + 2 H2O + 4 H(+)(out)</text>
        <dbReference type="Rhea" id="RHEA:11436"/>
        <dbReference type="Rhea" id="RHEA-COMP:10350"/>
        <dbReference type="Rhea" id="RHEA-COMP:14399"/>
        <dbReference type="ChEBI" id="CHEBI:15377"/>
        <dbReference type="ChEBI" id="CHEBI:15378"/>
        <dbReference type="ChEBI" id="CHEBI:15379"/>
        <dbReference type="ChEBI" id="CHEBI:29033"/>
        <dbReference type="ChEBI" id="CHEBI:29034"/>
        <dbReference type="EC" id="7.1.1.9"/>
    </reaction>
    <physiologicalReaction direction="left-to-right" evidence="17">
        <dbReference type="Rhea" id="RHEA:11437"/>
    </physiologicalReaction>
</comment>
<keyword evidence="10" id="KW-0460">Magnesium</keyword>
<keyword evidence="12 18" id="KW-0249">Electron transport</keyword>
<comment type="subunit">
    <text evidence="3">Component of the cytochrome c oxidase (complex IV, CIV), a multisubunit enzyme composed of a catalytic core of 3 subunits and several supernumerary subunits. The complex exists as a monomer or a dimer and forms supercomplexes (SCs) in the inner mitochondrial membrane with ubiquinol-cytochrome c oxidoreductase (cytochrome b-c1 complex, complex III, CIII).</text>
</comment>
<dbReference type="Pfam" id="PF00116">
    <property type="entry name" value="COX2"/>
    <property type="match status" value="1"/>
</dbReference>
<feature type="transmembrane region" description="Helical" evidence="19">
    <location>
        <begin position="20"/>
        <end position="43"/>
    </location>
</feature>
<dbReference type="PROSITE" id="PS00078">
    <property type="entry name" value="COX2"/>
    <property type="match status" value="1"/>
</dbReference>
<keyword evidence="13 19" id="KW-1133">Transmembrane helix</keyword>
<keyword evidence="11" id="KW-1278">Translocase</keyword>
<comment type="function">
    <text evidence="18">Component of the cytochrome c oxidase, the last enzyme in the mitochondrial electron transport chain which drives oxidative phosphorylation. The respiratory chain contains 3 multisubunit complexes succinate dehydrogenase (complex II, CII), ubiquinol-cytochrome c oxidoreductase (cytochrome b-c1 complex, complex III, CIII) and cytochrome c oxidase (complex IV, CIV), that cooperate to transfer electrons derived from NADH and succinate to molecular oxygen, creating an electrochemical gradient over the inner membrane that drives transmembrane transport and the ATP synthase. Cytochrome c oxidase is the component of the respiratory chain that catalyzes the reduction of oxygen to water. Electrons originating from reduced cytochrome c in the intermembrane space (IMS) are transferred via the dinuclear copper A center (CU(A)) of subunit 2 and heme A of subunit 1 to the active site in subunit 1, a binuclear center (BNC) formed by heme A3 and copper B (CU(B)). The BNC reduces molecular oxygen to 2 water molecules using 4 electrons from cytochrome c in the IMS and 4 protons from the mitochondrial matrix.</text>
</comment>